<evidence type="ECO:0000256" key="3">
    <source>
        <dbReference type="ARBA" id="ARBA00022737"/>
    </source>
</evidence>
<gene>
    <name evidence="10" type="ORF">TTHERM_00101150</name>
</gene>
<proteinExistence type="inferred from homology"/>
<organism evidence="10 11">
    <name type="scientific">Tetrahymena thermophila (strain SB210)</name>
    <dbReference type="NCBI Taxonomy" id="312017"/>
    <lineage>
        <taxon>Eukaryota</taxon>
        <taxon>Sar</taxon>
        <taxon>Alveolata</taxon>
        <taxon>Ciliophora</taxon>
        <taxon>Intramacronucleata</taxon>
        <taxon>Oligohymenophorea</taxon>
        <taxon>Hymenostomatida</taxon>
        <taxon>Tetrahymenina</taxon>
        <taxon>Tetrahymenidae</taxon>
        <taxon>Tetrahymena</taxon>
    </lineage>
</organism>
<dbReference type="NCBIfam" id="TIGR01622">
    <property type="entry name" value="SF-CC1"/>
    <property type="match status" value="1"/>
</dbReference>
<dbReference type="Proteomes" id="UP000009168">
    <property type="component" value="Unassembled WGS sequence"/>
</dbReference>
<dbReference type="RefSeq" id="XP_001012164.2">
    <property type="nucleotide sequence ID" value="XM_001012164.3"/>
</dbReference>
<dbReference type="Pfam" id="PF00076">
    <property type="entry name" value="RRM_1"/>
    <property type="match status" value="3"/>
</dbReference>
<feature type="compositionally biased region" description="Polar residues" evidence="8">
    <location>
        <begin position="100"/>
        <end position="112"/>
    </location>
</feature>
<dbReference type="InterPro" id="IPR000504">
    <property type="entry name" value="RRM_dom"/>
</dbReference>
<evidence type="ECO:0000256" key="6">
    <source>
        <dbReference type="PROSITE-ProRule" id="PRU00176"/>
    </source>
</evidence>
<dbReference type="InParanoid" id="Q234T4"/>
<evidence type="ECO:0000313" key="11">
    <source>
        <dbReference type="Proteomes" id="UP000009168"/>
    </source>
</evidence>
<evidence type="ECO:0000259" key="9">
    <source>
        <dbReference type="PROSITE" id="PS50102"/>
    </source>
</evidence>
<dbReference type="CDD" id="cd00590">
    <property type="entry name" value="RRM_SF"/>
    <property type="match status" value="1"/>
</dbReference>
<keyword evidence="11" id="KW-1185">Reference proteome</keyword>
<keyword evidence="5" id="KW-0508">mRNA splicing</keyword>
<accession>Q234T4</accession>
<dbReference type="PROSITE" id="PS50102">
    <property type="entry name" value="RRM"/>
    <property type="match status" value="2"/>
</dbReference>
<feature type="compositionally biased region" description="Basic and acidic residues" evidence="8">
    <location>
        <begin position="27"/>
        <end position="36"/>
    </location>
</feature>
<protein>
    <submittedName>
        <fullName evidence="10">CC1 family splicing factor</fullName>
    </submittedName>
</protein>
<dbReference type="SMART" id="SM00360">
    <property type="entry name" value="RRM"/>
    <property type="match status" value="3"/>
</dbReference>
<dbReference type="GO" id="GO:0003723">
    <property type="term" value="F:RNA binding"/>
    <property type="evidence" value="ECO:0007669"/>
    <property type="project" value="UniProtKB-UniRule"/>
</dbReference>
<dbReference type="Gene3D" id="3.30.70.330">
    <property type="match status" value="3"/>
</dbReference>
<evidence type="ECO:0000256" key="1">
    <source>
        <dbReference type="ARBA" id="ARBA00007747"/>
    </source>
</evidence>
<dbReference type="STRING" id="312017.Q234T4"/>
<reference evidence="11" key="1">
    <citation type="journal article" date="2006" name="PLoS Biol.">
        <title>Macronuclear genome sequence of the ciliate Tetrahymena thermophila, a model eukaryote.</title>
        <authorList>
            <person name="Eisen J.A."/>
            <person name="Coyne R.S."/>
            <person name="Wu M."/>
            <person name="Wu D."/>
            <person name="Thiagarajan M."/>
            <person name="Wortman J.R."/>
            <person name="Badger J.H."/>
            <person name="Ren Q."/>
            <person name="Amedeo P."/>
            <person name="Jones K.M."/>
            <person name="Tallon L.J."/>
            <person name="Delcher A.L."/>
            <person name="Salzberg S.L."/>
            <person name="Silva J.C."/>
            <person name="Haas B.J."/>
            <person name="Majoros W.H."/>
            <person name="Farzad M."/>
            <person name="Carlton J.M."/>
            <person name="Smith R.K. Jr."/>
            <person name="Garg J."/>
            <person name="Pearlman R.E."/>
            <person name="Karrer K.M."/>
            <person name="Sun L."/>
            <person name="Manning G."/>
            <person name="Elde N.C."/>
            <person name="Turkewitz A.P."/>
            <person name="Asai D.J."/>
            <person name="Wilkes D.E."/>
            <person name="Wang Y."/>
            <person name="Cai H."/>
            <person name="Collins K."/>
            <person name="Stewart B.A."/>
            <person name="Lee S.R."/>
            <person name="Wilamowska K."/>
            <person name="Weinberg Z."/>
            <person name="Ruzzo W.L."/>
            <person name="Wloga D."/>
            <person name="Gaertig J."/>
            <person name="Frankel J."/>
            <person name="Tsao C.-C."/>
            <person name="Gorovsky M.A."/>
            <person name="Keeling P.J."/>
            <person name="Waller R.F."/>
            <person name="Patron N.J."/>
            <person name="Cherry J.M."/>
            <person name="Stover N.A."/>
            <person name="Krieger C.J."/>
            <person name="del Toro C."/>
            <person name="Ryder H.F."/>
            <person name="Williamson S.C."/>
            <person name="Barbeau R.A."/>
            <person name="Hamilton E.P."/>
            <person name="Orias E."/>
        </authorList>
    </citation>
    <scope>NUCLEOTIDE SEQUENCE [LARGE SCALE GENOMIC DNA]</scope>
    <source>
        <strain evidence="11">SB210</strain>
    </source>
</reference>
<keyword evidence="7" id="KW-0175">Coiled coil</keyword>
<evidence type="ECO:0000256" key="8">
    <source>
        <dbReference type="SAM" id="MobiDB-lite"/>
    </source>
</evidence>
<evidence type="ECO:0000256" key="4">
    <source>
        <dbReference type="ARBA" id="ARBA00022884"/>
    </source>
</evidence>
<dbReference type="PANTHER" id="PTHR48036">
    <property type="entry name" value="SPLICING FACTOR (PAD-1), PUTATIVE (AFU_ORTHOLOGUE AFUA_1G15810)-RELATED"/>
    <property type="match status" value="1"/>
</dbReference>
<feature type="compositionally biased region" description="Basic residues" evidence="8">
    <location>
        <begin position="37"/>
        <end position="90"/>
    </location>
</feature>
<dbReference type="GeneID" id="7831965"/>
<feature type="compositionally biased region" description="Polar residues" evidence="8">
    <location>
        <begin position="12"/>
        <end position="25"/>
    </location>
</feature>
<dbReference type="GO" id="GO:0000398">
    <property type="term" value="P:mRNA splicing, via spliceosome"/>
    <property type="evidence" value="ECO:0007669"/>
    <property type="project" value="UniProtKB-ARBA"/>
</dbReference>
<sequence>MDIDLDQAEALFNQQANQGLENGSNGDIRDDKDEKKSKKKKHHKSKSRSRSNKKKSKKKHSSRSRSRSGKKSKKHRSRSSKKDKKHHHSSERKTEEKQSQEAISKSQETRQLTSVERIELKKRELEQQIEKLNKDAEDAAREDLTVMIYQLPSKAEEKDIWRYLTKHCGASKVRDIKLIRDQKTKKSKGVAYAEFYIKEDVDKALAADTKPFFLKGEEVPMSEVRIQHSQAEKNRAALAAREIKRQRAEALKEQLAKLQEGPVKVFVGGLNGKLADMNEQDLKDIFQKYGDIESVELPVNAQGKCLGFGYLTFKKKSDAHEAIKMMNGFKLQDQKISVTPVAVNLSFAPVQPLFPSSLGGTQTQDNIDLDQNENKVFLHSAAKKLELMKKLAGNSTLSVPGTETAAQPTVNTPLPIPGIANLPSLNIAQNPQIQNNFMAGNRPPTSLLPTNYIVLVNMFAESDFKNDPSFFADLKEDVSEECKKYGDVVEVFVAIRSPCGSVFVLFNDAVGAVTCAKNMDGRMFNGRPISSYCISEDTLQDELQEHL</sequence>
<dbReference type="EMBL" id="GG662767">
    <property type="protein sequence ID" value="EAR91919.2"/>
    <property type="molecule type" value="Genomic_DNA"/>
</dbReference>
<dbReference type="FunFam" id="3.30.70.330:FF:000105">
    <property type="entry name" value="HIV Tat-specific factor 1 homolog"/>
    <property type="match status" value="1"/>
</dbReference>
<dbReference type="InterPro" id="IPR012677">
    <property type="entry name" value="Nucleotide-bd_a/b_plait_sf"/>
</dbReference>
<feature type="region of interest" description="Disordered" evidence="8">
    <location>
        <begin position="1"/>
        <end position="112"/>
    </location>
</feature>
<dbReference type="SUPFAM" id="SSF54928">
    <property type="entry name" value="RNA-binding domain, RBD"/>
    <property type="match status" value="3"/>
</dbReference>
<evidence type="ECO:0000256" key="7">
    <source>
        <dbReference type="SAM" id="Coils"/>
    </source>
</evidence>
<keyword evidence="2" id="KW-0507">mRNA processing</keyword>
<dbReference type="InterPro" id="IPR035979">
    <property type="entry name" value="RBD_domain_sf"/>
</dbReference>
<feature type="domain" description="RRM" evidence="9">
    <location>
        <begin position="263"/>
        <end position="343"/>
    </location>
</feature>
<feature type="coiled-coil region" evidence="7">
    <location>
        <begin position="233"/>
        <end position="261"/>
    </location>
</feature>
<feature type="coiled-coil region" evidence="7">
    <location>
        <begin position="115"/>
        <end position="142"/>
    </location>
</feature>
<comment type="similarity">
    <text evidence="1">Belongs to the HTATSF1 family.</text>
</comment>
<evidence type="ECO:0000313" key="10">
    <source>
        <dbReference type="EMBL" id="EAR91919.2"/>
    </source>
</evidence>
<evidence type="ECO:0000256" key="5">
    <source>
        <dbReference type="ARBA" id="ARBA00023187"/>
    </source>
</evidence>
<feature type="domain" description="RRM" evidence="9">
    <location>
        <begin position="144"/>
        <end position="231"/>
    </location>
</feature>
<keyword evidence="4 6" id="KW-0694">RNA-binding</keyword>
<name>Q234T4_TETTS</name>
<dbReference type="InterPro" id="IPR006509">
    <property type="entry name" value="RBM39_SF"/>
</dbReference>
<dbReference type="eggNOG" id="KOG0147">
    <property type="taxonomic scope" value="Eukaryota"/>
</dbReference>
<dbReference type="OrthoDB" id="5411533at2759"/>
<dbReference type="KEGG" id="tet:TTHERM_00101150"/>
<dbReference type="CDD" id="cd12285">
    <property type="entry name" value="RRM3_RBM39_like"/>
    <property type="match status" value="1"/>
</dbReference>
<evidence type="ECO:0000256" key="2">
    <source>
        <dbReference type="ARBA" id="ARBA00022664"/>
    </source>
</evidence>
<dbReference type="HOGENOM" id="CLU_509487_0_0_1"/>
<dbReference type="AlphaFoldDB" id="Q234T4"/>
<keyword evidence="3" id="KW-0677">Repeat</keyword>
<dbReference type="GO" id="GO:0005684">
    <property type="term" value="C:U2-type spliceosomal complex"/>
    <property type="evidence" value="ECO:0007669"/>
    <property type="project" value="UniProtKB-ARBA"/>
</dbReference>